<proteinExistence type="predicted"/>
<evidence type="ECO:0008006" key="3">
    <source>
        <dbReference type="Google" id="ProtNLM"/>
    </source>
</evidence>
<keyword evidence="2" id="KW-1185">Reference proteome</keyword>
<comment type="caution">
    <text evidence="1">The sequence shown here is derived from an EMBL/GenBank/DDBJ whole genome shotgun (WGS) entry which is preliminary data.</text>
</comment>
<dbReference type="EMBL" id="JANPWB010000005">
    <property type="protein sequence ID" value="KAJ1187722.1"/>
    <property type="molecule type" value="Genomic_DNA"/>
</dbReference>
<name>A0AAV7UFM8_PLEWA</name>
<sequence>MEAAPAAYARLTVCAMWAKQRPTPYLLVPGFLYHTPPGRCATTLPQSPGSVVSQVVASRYSHKVTYRVAYRPEFED</sequence>
<dbReference type="Proteomes" id="UP001066276">
    <property type="component" value="Chromosome 3_1"/>
</dbReference>
<accession>A0AAV7UFM8</accession>
<evidence type="ECO:0000313" key="1">
    <source>
        <dbReference type="EMBL" id="KAJ1187722.1"/>
    </source>
</evidence>
<gene>
    <name evidence="1" type="ORF">NDU88_004492</name>
</gene>
<organism evidence="1 2">
    <name type="scientific">Pleurodeles waltl</name>
    <name type="common">Iberian ribbed newt</name>
    <dbReference type="NCBI Taxonomy" id="8319"/>
    <lineage>
        <taxon>Eukaryota</taxon>
        <taxon>Metazoa</taxon>
        <taxon>Chordata</taxon>
        <taxon>Craniata</taxon>
        <taxon>Vertebrata</taxon>
        <taxon>Euteleostomi</taxon>
        <taxon>Amphibia</taxon>
        <taxon>Batrachia</taxon>
        <taxon>Caudata</taxon>
        <taxon>Salamandroidea</taxon>
        <taxon>Salamandridae</taxon>
        <taxon>Pleurodelinae</taxon>
        <taxon>Pleurodeles</taxon>
    </lineage>
</organism>
<reference evidence="1" key="1">
    <citation type="journal article" date="2022" name="bioRxiv">
        <title>Sequencing and chromosome-scale assembly of the giantPleurodeles waltlgenome.</title>
        <authorList>
            <person name="Brown T."/>
            <person name="Elewa A."/>
            <person name="Iarovenko S."/>
            <person name="Subramanian E."/>
            <person name="Araus A.J."/>
            <person name="Petzold A."/>
            <person name="Susuki M."/>
            <person name="Suzuki K.-i.T."/>
            <person name="Hayashi T."/>
            <person name="Toyoda A."/>
            <person name="Oliveira C."/>
            <person name="Osipova E."/>
            <person name="Leigh N.D."/>
            <person name="Simon A."/>
            <person name="Yun M.H."/>
        </authorList>
    </citation>
    <scope>NUCLEOTIDE SEQUENCE</scope>
    <source>
        <strain evidence="1">20211129_DDA</strain>
        <tissue evidence="1">Liver</tissue>
    </source>
</reference>
<evidence type="ECO:0000313" key="2">
    <source>
        <dbReference type="Proteomes" id="UP001066276"/>
    </source>
</evidence>
<dbReference type="AlphaFoldDB" id="A0AAV7UFM8"/>
<protein>
    <recommendedName>
        <fullName evidence="3">Secreted protein</fullName>
    </recommendedName>
</protein>